<accession>X1VJH9</accession>
<organism evidence="1">
    <name type="scientific">marine sediment metagenome</name>
    <dbReference type="NCBI Taxonomy" id="412755"/>
    <lineage>
        <taxon>unclassified sequences</taxon>
        <taxon>metagenomes</taxon>
        <taxon>ecological metagenomes</taxon>
    </lineage>
</organism>
<evidence type="ECO:0000313" key="1">
    <source>
        <dbReference type="EMBL" id="GAJ15506.1"/>
    </source>
</evidence>
<protein>
    <submittedName>
        <fullName evidence="1">Uncharacterized protein</fullName>
    </submittedName>
</protein>
<dbReference type="EMBL" id="BARW01026139">
    <property type="protein sequence ID" value="GAJ15506.1"/>
    <property type="molecule type" value="Genomic_DNA"/>
</dbReference>
<name>X1VJH9_9ZZZZ</name>
<proteinExistence type="predicted"/>
<dbReference type="AlphaFoldDB" id="X1VJH9"/>
<comment type="caution">
    <text evidence="1">The sequence shown here is derived from an EMBL/GenBank/DDBJ whole genome shotgun (WGS) entry which is preliminary data.</text>
</comment>
<reference evidence="1" key="1">
    <citation type="journal article" date="2014" name="Front. Microbiol.">
        <title>High frequency of phylogenetically diverse reductive dehalogenase-homologous genes in deep subseafloor sedimentary metagenomes.</title>
        <authorList>
            <person name="Kawai M."/>
            <person name="Futagami T."/>
            <person name="Toyoda A."/>
            <person name="Takaki Y."/>
            <person name="Nishi S."/>
            <person name="Hori S."/>
            <person name="Arai W."/>
            <person name="Tsubouchi T."/>
            <person name="Morono Y."/>
            <person name="Uchiyama I."/>
            <person name="Ito T."/>
            <person name="Fujiyama A."/>
            <person name="Inagaki F."/>
            <person name="Takami H."/>
        </authorList>
    </citation>
    <scope>NUCLEOTIDE SEQUENCE</scope>
    <source>
        <strain evidence="1">Expedition CK06-06</strain>
    </source>
</reference>
<gene>
    <name evidence="1" type="ORF">S12H4_42680</name>
</gene>
<sequence>MLKCIPTDTPDIADAYWGLVSYIEPPILPTPVADGDLIGIAIIRKS</sequence>